<feature type="signal peptide" evidence="1">
    <location>
        <begin position="1"/>
        <end position="21"/>
    </location>
</feature>
<evidence type="ECO:0000256" key="1">
    <source>
        <dbReference type="SAM" id="SignalP"/>
    </source>
</evidence>
<keyword evidence="3" id="KW-1185">Reference proteome</keyword>
<evidence type="ECO:0000313" key="2">
    <source>
        <dbReference type="EMBL" id="GFH18616.1"/>
    </source>
</evidence>
<reference evidence="2 3" key="1">
    <citation type="submission" date="2020-02" db="EMBL/GenBank/DDBJ databases">
        <title>Draft genome sequence of Haematococcus lacustris strain NIES-144.</title>
        <authorList>
            <person name="Morimoto D."/>
            <person name="Nakagawa S."/>
            <person name="Yoshida T."/>
            <person name="Sawayama S."/>
        </authorList>
    </citation>
    <scope>NUCLEOTIDE SEQUENCE [LARGE SCALE GENOMIC DNA]</scope>
    <source>
        <strain evidence="2 3">NIES-144</strain>
    </source>
</reference>
<feature type="chain" id="PRO_5025571919" evidence="1">
    <location>
        <begin position="22"/>
        <end position="141"/>
    </location>
</feature>
<gene>
    <name evidence="2" type="ORF">HaLaN_15451</name>
</gene>
<dbReference type="AlphaFoldDB" id="A0A699ZHT2"/>
<proteinExistence type="predicted"/>
<comment type="caution">
    <text evidence="2">The sequence shown here is derived from an EMBL/GenBank/DDBJ whole genome shotgun (WGS) entry which is preliminary data.</text>
</comment>
<dbReference type="InterPro" id="IPR042097">
    <property type="entry name" value="Aminopeptidase_N-like_N_sf"/>
</dbReference>
<keyword evidence="1" id="KW-0732">Signal</keyword>
<dbReference type="Proteomes" id="UP000485058">
    <property type="component" value="Unassembled WGS sequence"/>
</dbReference>
<dbReference type="EMBL" id="BLLF01001328">
    <property type="protein sequence ID" value="GFH18616.1"/>
    <property type="molecule type" value="Genomic_DNA"/>
</dbReference>
<name>A0A699ZHT2_HAELA</name>
<evidence type="ECO:0000313" key="3">
    <source>
        <dbReference type="Proteomes" id="UP000485058"/>
    </source>
</evidence>
<dbReference type="Gene3D" id="2.60.40.1730">
    <property type="entry name" value="tricorn interacting facor f3 domain"/>
    <property type="match status" value="1"/>
</dbReference>
<dbReference type="SUPFAM" id="SSF63737">
    <property type="entry name" value="Leukotriene A4 hydrolase N-terminal domain"/>
    <property type="match status" value="1"/>
</dbReference>
<feature type="non-terminal residue" evidence="2">
    <location>
        <position position="141"/>
    </location>
</feature>
<protein>
    <submittedName>
        <fullName evidence="2">Uncharacterized protein</fullName>
    </submittedName>
</protein>
<sequence>MAWAAVVVLLTLSAVASPSRGSSLPRSLLDAPGHRRLTSLSEVSGEVSGEESSEASALPGDMALCDWDDLYLPNVVQPSCYDLNLTMALSTVSGVGEGDFVTGSVGIRVKVAAATRCVVLHALDMDITHVAYKKAGGQLVP</sequence>
<accession>A0A699ZHT2</accession>
<organism evidence="2 3">
    <name type="scientific">Haematococcus lacustris</name>
    <name type="common">Green alga</name>
    <name type="synonym">Haematococcus pluvialis</name>
    <dbReference type="NCBI Taxonomy" id="44745"/>
    <lineage>
        <taxon>Eukaryota</taxon>
        <taxon>Viridiplantae</taxon>
        <taxon>Chlorophyta</taxon>
        <taxon>core chlorophytes</taxon>
        <taxon>Chlorophyceae</taxon>
        <taxon>CS clade</taxon>
        <taxon>Chlamydomonadales</taxon>
        <taxon>Haematococcaceae</taxon>
        <taxon>Haematococcus</taxon>
    </lineage>
</organism>